<evidence type="ECO:0000256" key="6">
    <source>
        <dbReference type="RuleBase" id="RU361200"/>
    </source>
</evidence>
<dbReference type="AlphaFoldDB" id="A0A1D9MJT1"/>
<dbReference type="NCBIfam" id="TIGR01161">
    <property type="entry name" value="purK"/>
    <property type="match status" value="1"/>
</dbReference>
<dbReference type="InterPro" id="IPR054350">
    <property type="entry name" value="PurT/PurK_preATP-grasp"/>
</dbReference>
<dbReference type="OrthoDB" id="9804625at2"/>
<feature type="binding site" evidence="5">
    <location>
        <position position="183"/>
    </location>
    <ligand>
        <name>ATP</name>
        <dbReference type="ChEBI" id="CHEBI:30616"/>
    </ligand>
</feature>
<dbReference type="PANTHER" id="PTHR11609">
    <property type="entry name" value="PURINE BIOSYNTHESIS PROTEIN 6/7, PUR6/7"/>
    <property type="match status" value="1"/>
</dbReference>
<feature type="binding site" evidence="5">
    <location>
        <position position="142"/>
    </location>
    <ligand>
        <name>ATP</name>
        <dbReference type="ChEBI" id="CHEBI:30616"/>
    </ligand>
</feature>
<dbReference type="Gene3D" id="3.40.50.20">
    <property type="match status" value="1"/>
</dbReference>
<evidence type="ECO:0000256" key="5">
    <source>
        <dbReference type="HAMAP-Rule" id="MF_01928"/>
    </source>
</evidence>
<gene>
    <name evidence="5 6" type="primary">purK</name>
    <name evidence="8" type="ORF">BK816_03265</name>
</gene>
<dbReference type="Pfam" id="PF17769">
    <property type="entry name" value="PurK_C"/>
    <property type="match status" value="1"/>
</dbReference>
<dbReference type="InterPro" id="IPR016185">
    <property type="entry name" value="PreATP-grasp_dom_sf"/>
</dbReference>
<dbReference type="SUPFAM" id="SSF56059">
    <property type="entry name" value="Glutathione synthetase ATP-binding domain-like"/>
    <property type="match status" value="1"/>
</dbReference>
<dbReference type="InterPro" id="IPR011761">
    <property type="entry name" value="ATP-grasp"/>
</dbReference>
<dbReference type="HAMAP" id="MF_01928">
    <property type="entry name" value="PurK"/>
    <property type="match status" value="1"/>
</dbReference>
<proteinExistence type="inferred from homology"/>
<evidence type="ECO:0000256" key="4">
    <source>
        <dbReference type="ARBA" id="ARBA00022840"/>
    </source>
</evidence>
<dbReference type="GO" id="GO:0006189">
    <property type="term" value="P:'de novo' IMP biosynthetic process"/>
    <property type="evidence" value="ECO:0007669"/>
    <property type="project" value="UniProtKB-UniRule"/>
</dbReference>
<comment type="function">
    <text evidence="6">Catalyzes the ATP-dependent conversion of 5-aminoimidazole ribonucleotide (AIR) and HCO(3)- to N5-carboxyaminoimidazole ribonucleotide (N5-CAIR).</text>
</comment>
<dbReference type="NCBIfam" id="NF004679">
    <property type="entry name" value="PRK06019.1-5"/>
    <property type="match status" value="1"/>
</dbReference>
<dbReference type="FunFam" id="3.30.470.20:FF:000029">
    <property type="entry name" value="N5-carboxyaminoimidazole ribonucleotide synthase"/>
    <property type="match status" value="1"/>
</dbReference>
<dbReference type="InterPro" id="IPR013815">
    <property type="entry name" value="ATP_grasp_subdomain_1"/>
</dbReference>
<comment type="caution">
    <text evidence="5">Lacks conserved residue(s) required for the propagation of feature annotation.</text>
</comment>
<evidence type="ECO:0000313" key="8">
    <source>
        <dbReference type="EMBL" id="AOZ72430.1"/>
    </source>
</evidence>
<comment type="catalytic activity">
    <reaction evidence="5 6">
        <text>5-amino-1-(5-phospho-beta-D-ribosyl)imidazole + hydrogencarbonate + ATP = 5-carboxyamino-1-(5-phospho-D-ribosyl)imidazole + ADP + phosphate + 2 H(+)</text>
        <dbReference type="Rhea" id="RHEA:19317"/>
        <dbReference type="ChEBI" id="CHEBI:15378"/>
        <dbReference type="ChEBI" id="CHEBI:17544"/>
        <dbReference type="ChEBI" id="CHEBI:30616"/>
        <dbReference type="ChEBI" id="CHEBI:43474"/>
        <dbReference type="ChEBI" id="CHEBI:58730"/>
        <dbReference type="ChEBI" id="CHEBI:137981"/>
        <dbReference type="ChEBI" id="CHEBI:456216"/>
        <dbReference type="EC" id="6.3.4.18"/>
    </reaction>
</comment>
<dbReference type="SUPFAM" id="SSF51246">
    <property type="entry name" value="Rudiment single hybrid motif"/>
    <property type="match status" value="1"/>
</dbReference>
<dbReference type="InterPro" id="IPR003135">
    <property type="entry name" value="ATP-grasp_carboxylate-amine"/>
</dbReference>
<dbReference type="NCBIfam" id="NF004680">
    <property type="entry name" value="PRK06019.1-6"/>
    <property type="match status" value="1"/>
</dbReference>
<feature type="binding site" evidence="5">
    <location>
        <begin position="175"/>
        <end position="178"/>
    </location>
    <ligand>
        <name>ATP</name>
        <dbReference type="ChEBI" id="CHEBI:30616"/>
    </ligand>
</feature>
<dbReference type="InterPro" id="IPR011054">
    <property type="entry name" value="Rudment_hybrid_motif"/>
</dbReference>
<comment type="similarity">
    <text evidence="5 6">Belongs to the PurK/PurT family.</text>
</comment>
<keyword evidence="1 5" id="KW-0436">Ligase</keyword>
<organism evidence="8 9">
    <name type="scientific">Boudabousia tangfeifanii</name>
    <dbReference type="NCBI Taxonomy" id="1912795"/>
    <lineage>
        <taxon>Bacteria</taxon>
        <taxon>Bacillati</taxon>
        <taxon>Actinomycetota</taxon>
        <taxon>Actinomycetes</taxon>
        <taxon>Actinomycetales</taxon>
        <taxon>Actinomycetaceae</taxon>
        <taxon>Boudabousia</taxon>
    </lineage>
</organism>
<dbReference type="KEGG" id="avu:BK816_03265"/>
<feature type="binding site" evidence="5">
    <location>
        <position position="102"/>
    </location>
    <ligand>
        <name>ATP</name>
        <dbReference type="ChEBI" id="CHEBI:30616"/>
    </ligand>
</feature>
<dbReference type="GO" id="GO:0005524">
    <property type="term" value="F:ATP binding"/>
    <property type="evidence" value="ECO:0007669"/>
    <property type="project" value="UniProtKB-UniRule"/>
</dbReference>
<dbReference type="Gene3D" id="3.30.470.20">
    <property type="entry name" value="ATP-grasp fold, B domain"/>
    <property type="match status" value="1"/>
</dbReference>
<dbReference type="Proteomes" id="UP000176288">
    <property type="component" value="Chromosome"/>
</dbReference>
<sequence length="380" mass="41149">MAFYKVAVIGAGQLARMMTPAAEALDIELRVLAQSQGECATKVICNTAIGSPKSVSEVAQICDGADVLTFEHEHIGSDVLSHFGKKMSVQPSASALLYAQDKLALRRKLTELGLPQPAWKACHNNEDVAQFLSDHGPEIVIKTPTGGYDGKGVKVIRAAEEIADWWQDREVLLAEEKVPFTMEVAALLARRPSGASESWPLVQTIQANGVCHTVIAPAPRITEAVQEEAKKVSQTIAKELGVTGVLAVEMFVSEENGKQRVLVNELAMRPHNSGHWTMDGANISQFEQHLRAVLDLPLQPVKTLAPFTVMVNILGTEDGQEPASRLAAVASKCPNAKVHLYGKDVKPGRKLGHVNVIGNDLKMIKAEAEEAVEILRGEKR</sequence>
<dbReference type="GO" id="GO:0034028">
    <property type="term" value="F:5-(carboxyamino)imidazole ribonucleotide synthase activity"/>
    <property type="evidence" value="ECO:0007669"/>
    <property type="project" value="UniProtKB-UniRule"/>
</dbReference>
<accession>A0A1D9MJT1</accession>
<evidence type="ECO:0000259" key="7">
    <source>
        <dbReference type="PROSITE" id="PS50975"/>
    </source>
</evidence>
<dbReference type="InterPro" id="IPR040686">
    <property type="entry name" value="PurK_C"/>
</dbReference>
<dbReference type="EMBL" id="CP017812">
    <property type="protein sequence ID" value="AOZ72430.1"/>
    <property type="molecule type" value="Genomic_DNA"/>
</dbReference>
<protein>
    <recommendedName>
        <fullName evidence="5 6">N5-carboxyaminoimidazole ribonucleotide synthase</fullName>
        <shortName evidence="5 6">N5-CAIR synthase</shortName>
        <ecNumber evidence="5 6">6.3.4.18</ecNumber>
    </recommendedName>
    <alternativeName>
        <fullName evidence="5 6">5-(carboxyamino)imidazole ribonucleotide synthetase</fullName>
    </alternativeName>
</protein>
<comment type="subunit">
    <text evidence="5 6">Homodimer.</text>
</comment>
<feature type="binding site" evidence="5">
    <location>
        <begin position="264"/>
        <end position="265"/>
    </location>
    <ligand>
        <name>ATP</name>
        <dbReference type="ChEBI" id="CHEBI:30616"/>
    </ligand>
</feature>
<dbReference type="Gene3D" id="3.30.1490.20">
    <property type="entry name" value="ATP-grasp fold, A domain"/>
    <property type="match status" value="1"/>
</dbReference>
<keyword evidence="4 5" id="KW-0067">ATP-binding</keyword>
<dbReference type="SUPFAM" id="SSF52440">
    <property type="entry name" value="PreATP-grasp domain"/>
    <property type="match status" value="1"/>
</dbReference>
<keyword evidence="2 5" id="KW-0547">Nucleotide-binding</keyword>
<name>A0A1D9MJT1_9ACTO</name>
<dbReference type="PROSITE" id="PS50975">
    <property type="entry name" value="ATP_GRASP"/>
    <property type="match status" value="1"/>
</dbReference>
<dbReference type="GO" id="GO:0004638">
    <property type="term" value="F:phosphoribosylaminoimidazole carboxylase activity"/>
    <property type="evidence" value="ECO:0007669"/>
    <property type="project" value="InterPro"/>
</dbReference>
<evidence type="ECO:0000256" key="2">
    <source>
        <dbReference type="ARBA" id="ARBA00022741"/>
    </source>
</evidence>
<dbReference type="EC" id="6.3.4.18" evidence="5 6"/>
<dbReference type="GO" id="GO:0005829">
    <property type="term" value="C:cytosol"/>
    <property type="evidence" value="ECO:0007669"/>
    <property type="project" value="TreeGrafter"/>
</dbReference>
<evidence type="ECO:0000256" key="3">
    <source>
        <dbReference type="ARBA" id="ARBA00022755"/>
    </source>
</evidence>
<comment type="function">
    <text evidence="5">Catalyzes the ATP-dependent conversion of 5-aminoimidazole ribonucleotide (AIR) and HCO(3)(-) to N5-carboxyaminoimidazole ribonucleotide (N5-CAIR).</text>
</comment>
<dbReference type="UniPathway" id="UPA00074">
    <property type="reaction ID" value="UER00942"/>
</dbReference>
<keyword evidence="9" id="KW-1185">Reference proteome</keyword>
<evidence type="ECO:0000313" key="9">
    <source>
        <dbReference type="Proteomes" id="UP000176288"/>
    </source>
</evidence>
<reference evidence="8 9" key="1">
    <citation type="submission" date="2016-10" db="EMBL/GenBank/DDBJ databases">
        <title>Actinomyces aegypiusis sp. nov., isolated from the Aegypius monachus in Qinghai Tibet Plateau China.</title>
        <authorList>
            <person name="Wang Y."/>
        </authorList>
    </citation>
    <scope>NUCLEOTIDE SEQUENCE [LARGE SCALE GENOMIC DNA]</scope>
    <source>
        <strain evidence="8 9">VUL4_3</strain>
    </source>
</reference>
<keyword evidence="3 5" id="KW-0658">Purine biosynthesis</keyword>
<dbReference type="GO" id="GO:0046872">
    <property type="term" value="F:metal ion binding"/>
    <property type="evidence" value="ECO:0007669"/>
    <property type="project" value="InterPro"/>
</dbReference>
<evidence type="ECO:0000256" key="1">
    <source>
        <dbReference type="ARBA" id="ARBA00022598"/>
    </source>
</evidence>
<dbReference type="Pfam" id="PF02222">
    <property type="entry name" value="ATP-grasp"/>
    <property type="match status" value="1"/>
</dbReference>
<dbReference type="Pfam" id="PF22660">
    <property type="entry name" value="RS_preATP-grasp-like"/>
    <property type="match status" value="1"/>
</dbReference>
<dbReference type="PANTHER" id="PTHR11609:SF5">
    <property type="entry name" value="PHOSPHORIBOSYLAMINOIMIDAZOLE CARBOXYLASE"/>
    <property type="match status" value="1"/>
</dbReference>
<dbReference type="STRING" id="1912795.BK816_03265"/>
<dbReference type="InterPro" id="IPR005875">
    <property type="entry name" value="PurK"/>
</dbReference>
<dbReference type="RefSeq" id="WP_071163896.1">
    <property type="nucleotide sequence ID" value="NZ_CP017812.1"/>
</dbReference>
<feature type="domain" description="ATP-grasp" evidence="7">
    <location>
        <begin position="106"/>
        <end position="294"/>
    </location>
</feature>
<comment type="pathway">
    <text evidence="5 6">Purine metabolism; IMP biosynthesis via de novo pathway; 5-amino-1-(5-phospho-D-ribosyl)imidazole-4-carboxylate from 5-amino-1-(5-phospho-D-ribosyl)imidazole (N5-CAIR route): step 1/2.</text>
</comment>